<accession>A0A060HPA1</accession>
<dbReference type="OrthoDB" id="137976at2157"/>
<gene>
    <name evidence="2" type="ORF">NVIE_026700</name>
</gene>
<dbReference type="InterPro" id="IPR007685">
    <property type="entry name" value="RelA_SpoT"/>
</dbReference>
<dbReference type="PANTHER" id="PTHR47837">
    <property type="entry name" value="GTP PYROPHOSPHOKINASE YJBM"/>
    <property type="match status" value="1"/>
</dbReference>
<dbReference type="CDD" id="cd05399">
    <property type="entry name" value="NT_Rel-Spo_like"/>
    <property type="match status" value="1"/>
</dbReference>
<dbReference type="STRING" id="926571.NVIE_026700"/>
<dbReference type="PANTHER" id="PTHR47837:SF1">
    <property type="entry name" value="GTP PYROPHOSPHOKINASE YJBM"/>
    <property type="match status" value="1"/>
</dbReference>
<dbReference type="InterPro" id="IPR043519">
    <property type="entry name" value="NT_sf"/>
</dbReference>
<dbReference type="RefSeq" id="WP_075055595.1">
    <property type="nucleotide sequence ID" value="NZ_CP007536.1"/>
</dbReference>
<evidence type="ECO:0000313" key="3">
    <source>
        <dbReference type="Proteomes" id="UP000027093"/>
    </source>
</evidence>
<dbReference type="Proteomes" id="UP000027093">
    <property type="component" value="Chromosome"/>
</dbReference>
<dbReference type="EMBL" id="CP007536">
    <property type="protein sequence ID" value="AIC16940.1"/>
    <property type="molecule type" value="Genomic_DNA"/>
</dbReference>
<dbReference type="SMART" id="SM00954">
    <property type="entry name" value="RelA_SpoT"/>
    <property type="match status" value="1"/>
</dbReference>
<keyword evidence="3" id="KW-1185">Reference proteome</keyword>
<dbReference type="KEGG" id="nvn:NVIE_026700"/>
<protein>
    <submittedName>
        <fullName evidence="2">Protein with N-terminal Rel_Spo-like domain</fullName>
    </submittedName>
</protein>
<sequence length="210" mass="24529">MIQNFPNKISEETATEQIYKAEKIREQFVNLADRQIDDISAAYPDAEVTARIKDSSSMVEKVLRKPNQYNDVSQLQDTLGVRVVTKDLDELETITSDLTTRYEVVSEVSYVDVPKLDGYRGYHLNVKDKYTGLVNEIQIRTKNQDKWADLMHNRVYKPSKELEERVRMNQDSIYKYANELSDYYYRLDSGEKKVKKPEISKIIRDILGDD</sequence>
<dbReference type="GO" id="GO:0015969">
    <property type="term" value="P:guanosine tetraphosphate metabolic process"/>
    <property type="evidence" value="ECO:0007669"/>
    <property type="project" value="InterPro"/>
</dbReference>
<dbReference type="Gene3D" id="3.30.460.10">
    <property type="entry name" value="Beta Polymerase, domain 2"/>
    <property type="match status" value="1"/>
</dbReference>
<dbReference type="GeneID" id="74947905"/>
<evidence type="ECO:0000313" key="2">
    <source>
        <dbReference type="EMBL" id="AIC16940.1"/>
    </source>
</evidence>
<dbReference type="AlphaFoldDB" id="A0A060HPA1"/>
<dbReference type="Pfam" id="PF04607">
    <property type="entry name" value="RelA_SpoT"/>
    <property type="match status" value="1"/>
</dbReference>
<dbReference type="HOGENOM" id="CLU_1307862_0_0_2"/>
<dbReference type="SUPFAM" id="SSF81301">
    <property type="entry name" value="Nucleotidyltransferase"/>
    <property type="match status" value="1"/>
</dbReference>
<evidence type="ECO:0000259" key="1">
    <source>
        <dbReference type="SMART" id="SM00954"/>
    </source>
</evidence>
<feature type="domain" description="RelA/SpoT" evidence="1">
    <location>
        <begin position="50"/>
        <end position="162"/>
    </location>
</feature>
<organism evidence="2 3">
    <name type="scientific">Nitrososphaera viennensis EN76</name>
    <dbReference type="NCBI Taxonomy" id="926571"/>
    <lineage>
        <taxon>Archaea</taxon>
        <taxon>Nitrososphaerota</taxon>
        <taxon>Nitrososphaeria</taxon>
        <taxon>Nitrososphaerales</taxon>
        <taxon>Nitrososphaeraceae</taxon>
        <taxon>Nitrososphaera</taxon>
    </lineage>
</organism>
<name>A0A060HPA1_9ARCH</name>
<reference evidence="2 3" key="1">
    <citation type="journal article" date="2014" name="Int. J. Syst. Evol. Microbiol.">
        <title>Nitrososphaera viennensis gen. nov., sp. nov., an aerobic and mesophilic, ammonia-oxidizing archaeon from soil and a member of the archaeal phylum Thaumarchaeota.</title>
        <authorList>
            <person name="Stieglmeier M."/>
            <person name="Klingl A."/>
            <person name="Alves R.J."/>
            <person name="Rittmann S.K."/>
            <person name="Melcher M."/>
            <person name="Leisch N."/>
            <person name="Schleper C."/>
        </authorList>
    </citation>
    <scope>NUCLEOTIDE SEQUENCE [LARGE SCALE GENOMIC DNA]</scope>
    <source>
        <strain evidence="2">EN76</strain>
    </source>
</reference>
<dbReference type="InterPro" id="IPR052366">
    <property type="entry name" value="GTP_Pyrophosphokinase"/>
</dbReference>
<proteinExistence type="predicted"/>